<reference evidence="1" key="3">
    <citation type="submission" date="2022-06" db="UniProtKB">
        <authorList>
            <consortium name="EnsemblPlants"/>
        </authorList>
    </citation>
    <scope>IDENTIFICATION</scope>
</reference>
<protein>
    <submittedName>
        <fullName evidence="1">Uncharacterized protein</fullName>
    </submittedName>
</protein>
<dbReference type="AlphaFoldDB" id="A0A8R7UI58"/>
<organism evidence="1 2">
    <name type="scientific">Triticum urartu</name>
    <name type="common">Red wild einkorn</name>
    <name type="synonym">Crithodium urartu</name>
    <dbReference type="NCBI Taxonomy" id="4572"/>
    <lineage>
        <taxon>Eukaryota</taxon>
        <taxon>Viridiplantae</taxon>
        <taxon>Streptophyta</taxon>
        <taxon>Embryophyta</taxon>
        <taxon>Tracheophyta</taxon>
        <taxon>Spermatophyta</taxon>
        <taxon>Magnoliopsida</taxon>
        <taxon>Liliopsida</taxon>
        <taxon>Poales</taxon>
        <taxon>Poaceae</taxon>
        <taxon>BOP clade</taxon>
        <taxon>Pooideae</taxon>
        <taxon>Triticodae</taxon>
        <taxon>Triticeae</taxon>
        <taxon>Triticinae</taxon>
        <taxon>Triticum</taxon>
    </lineage>
</organism>
<evidence type="ECO:0000313" key="2">
    <source>
        <dbReference type="Proteomes" id="UP000015106"/>
    </source>
</evidence>
<accession>A0A8R7UI58</accession>
<dbReference type="Proteomes" id="UP000015106">
    <property type="component" value="Chromosome 5"/>
</dbReference>
<proteinExistence type="predicted"/>
<evidence type="ECO:0000313" key="1">
    <source>
        <dbReference type="EnsemblPlants" id="TuG1812G0500003121.01.T01"/>
    </source>
</evidence>
<reference evidence="2" key="1">
    <citation type="journal article" date="2013" name="Nature">
        <title>Draft genome of the wheat A-genome progenitor Triticum urartu.</title>
        <authorList>
            <person name="Ling H.Q."/>
            <person name="Zhao S."/>
            <person name="Liu D."/>
            <person name="Wang J."/>
            <person name="Sun H."/>
            <person name="Zhang C."/>
            <person name="Fan H."/>
            <person name="Li D."/>
            <person name="Dong L."/>
            <person name="Tao Y."/>
            <person name="Gao C."/>
            <person name="Wu H."/>
            <person name="Li Y."/>
            <person name="Cui Y."/>
            <person name="Guo X."/>
            <person name="Zheng S."/>
            <person name="Wang B."/>
            <person name="Yu K."/>
            <person name="Liang Q."/>
            <person name="Yang W."/>
            <person name="Lou X."/>
            <person name="Chen J."/>
            <person name="Feng M."/>
            <person name="Jian J."/>
            <person name="Zhang X."/>
            <person name="Luo G."/>
            <person name="Jiang Y."/>
            <person name="Liu J."/>
            <person name="Wang Z."/>
            <person name="Sha Y."/>
            <person name="Zhang B."/>
            <person name="Wu H."/>
            <person name="Tang D."/>
            <person name="Shen Q."/>
            <person name="Xue P."/>
            <person name="Zou S."/>
            <person name="Wang X."/>
            <person name="Liu X."/>
            <person name="Wang F."/>
            <person name="Yang Y."/>
            <person name="An X."/>
            <person name="Dong Z."/>
            <person name="Zhang K."/>
            <person name="Zhang X."/>
            <person name="Luo M.C."/>
            <person name="Dvorak J."/>
            <person name="Tong Y."/>
            <person name="Wang J."/>
            <person name="Yang H."/>
            <person name="Li Z."/>
            <person name="Wang D."/>
            <person name="Zhang A."/>
            <person name="Wang J."/>
        </authorList>
    </citation>
    <scope>NUCLEOTIDE SEQUENCE</scope>
    <source>
        <strain evidence="2">cv. G1812</strain>
    </source>
</reference>
<sequence>MLRSKGIKTMQTIFRGARAMHVVDLTWVKMRKFVNKKSLWIARDGWIFITHYCRFAISGC</sequence>
<reference evidence="1" key="2">
    <citation type="submission" date="2018-03" db="EMBL/GenBank/DDBJ databases">
        <title>The Triticum urartu genome reveals the dynamic nature of wheat genome evolution.</title>
        <authorList>
            <person name="Ling H."/>
            <person name="Ma B."/>
            <person name="Shi X."/>
            <person name="Liu H."/>
            <person name="Dong L."/>
            <person name="Sun H."/>
            <person name="Cao Y."/>
            <person name="Gao Q."/>
            <person name="Zheng S."/>
            <person name="Li Y."/>
            <person name="Yu Y."/>
            <person name="Du H."/>
            <person name="Qi M."/>
            <person name="Li Y."/>
            <person name="Yu H."/>
            <person name="Cui Y."/>
            <person name="Wang N."/>
            <person name="Chen C."/>
            <person name="Wu H."/>
            <person name="Zhao Y."/>
            <person name="Zhang J."/>
            <person name="Li Y."/>
            <person name="Zhou W."/>
            <person name="Zhang B."/>
            <person name="Hu W."/>
            <person name="Eijk M."/>
            <person name="Tang J."/>
            <person name="Witsenboer H."/>
            <person name="Zhao S."/>
            <person name="Li Z."/>
            <person name="Zhang A."/>
            <person name="Wang D."/>
            <person name="Liang C."/>
        </authorList>
    </citation>
    <scope>NUCLEOTIDE SEQUENCE [LARGE SCALE GENOMIC DNA]</scope>
    <source>
        <strain evidence="1">cv. G1812</strain>
    </source>
</reference>
<dbReference type="EnsemblPlants" id="TuG1812G0500003121.01.T01">
    <property type="protein sequence ID" value="TuG1812G0500003121.01.T01"/>
    <property type="gene ID" value="TuG1812G0500003121.01"/>
</dbReference>
<name>A0A8R7UI58_TRIUA</name>
<keyword evidence="2" id="KW-1185">Reference proteome</keyword>
<dbReference type="Gramene" id="TuG1812G0500003121.01.T01">
    <property type="protein sequence ID" value="TuG1812G0500003121.01.T01"/>
    <property type="gene ID" value="TuG1812G0500003121.01"/>
</dbReference>